<proteinExistence type="predicted"/>
<dbReference type="Gene3D" id="2.130.10.10">
    <property type="entry name" value="YVTN repeat-like/Quinoprotein amine dehydrogenase"/>
    <property type="match status" value="1"/>
</dbReference>
<keyword evidence="2" id="KW-0732">Signal</keyword>
<keyword evidence="5" id="KW-1185">Reference proteome</keyword>
<feature type="region of interest" description="Disordered" evidence="1">
    <location>
        <begin position="22"/>
        <end position="53"/>
    </location>
</feature>
<sequence length="423" mass="46574" precursor="true">MRTPLILLAVLFTLAMNTASAQTPSFPASDWPWWRGQQRDGRASADQHPPTRWSENENVVWKTAIPGRGHGSPMLLGRHVYLATADDTRKVQVVLCLDRRTGSVVWEAIVHQGEYESKGKRKANEKASSASSTIATDGERLFINFFNDEAIYTTALDLSGTIVWTQRLCDYVVHQGYGSSPAIYKELVICSADNKGGGAIVAMDRVSGEIVWRRDRPAKPNYASPSILTVDGKDQLVFTGCDLITSLDPATGATLWEIEGATTECVTTTLTDGKHVFSSGGYPDNHISAIVADGSGKVAWRTNTRVYVPSMLHKDGYLYMTLDAGIAECVDSASGETQWKKRLGGDFSSSPVLVGDRIYATNEQGETFIFKAAPERFEKIGENKLGESVFATPTICDSRIYTRVAHYDGERRQEYLYCLGEED</sequence>
<dbReference type="Pfam" id="PF13360">
    <property type="entry name" value="PQQ_2"/>
    <property type="match status" value="1"/>
</dbReference>
<dbReference type="InterPro" id="IPR002372">
    <property type="entry name" value="PQQ_rpt_dom"/>
</dbReference>
<dbReference type="PANTHER" id="PTHR34512">
    <property type="entry name" value="CELL SURFACE PROTEIN"/>
    <property type="match status" value="1"/>
</dbReference>
<dbReference type="EMBL" id="CP036264">
    <property type="protein sequence ID" value="QEF98714.1"/>
    <property type="molecule type" value="Genomic_DNA"/>
</dbReference>
<name>A0A5B9MGK6_9BACT</name>
<feature type="domain" description="Pyrrolo-quinoline quinone repeat" evidence="3">
    <location>
        <begin position="92"/>
        <end position="340"/>
    </location>
</feature>
<dbReference type="SMART" id="SM00564">
    <property type="entry name" value="PQQ"/>
    <property type="match status" value="4"/>
</dbReference>
<dbReference type="AlphaFoldDB" id="A0A5B9MGK6"/>
<dbReference type="SUPFAM" id="SSF50998">
    <property type="entry name" value="Quinoprotein alcohol dehydrogenase-like"/>
    <property type="match status" value="1"/>
</dbReference>
<protein>
    <submittedName>
        <fullName evidence="4">Outer membrane biogenesis protein BamB</fullName>
    </submittedName>
</protein>
<evidence type="ECO:0000256" key="1">
    <source>
        <dbReference type="SAM" id="MobiDB-lite"/>
    </source>
</evidence>
<dbReference type="InterPro" id="IPR015943">
    <property type="entry name" value="WD40/YVTN_repeat-like_dom_sf"/>
</dbReference>
<evidence type="ECO:0000256" key="2">
    <source>
        <dbReference type="SAM" id="SignalP"/>
    </source>
</evidence>
<feature type="chain" id="PRO_5022722715" evidence="2">
    <location>
        <begin position="22"/>
        <end position="423"/>
    </location>
</feature>
<dbReference type="InterPro" id="IPR018391">
    <property type="entry name" value="PQQ_b-propeller_rpt"/>
</dbReference>
<evidence type="ECO:0000313" key="4">
    <source>
        <dbReference type="EMBL" id="QEF98714.1"/>
    </source>
</evidence>
<organism evidence="4 5">
    <name type="scientific">Stieleria maiorica</name>
    <dbReference type="NCBI Taxonomy" id="2795974"/>
    <lineage>
        <taxon>Bacteria</taxon>
        <taxon>Pseudomonadati</taxon>
        <taxon>Planctomycetota</taxon>
        <taxon>Planctomycetia</taxon>
        <taxon>Pirellulales</taxon>
        <taxon>Pirellulaceae</taxon>
        <taxon>Stieleria</taxon>
    </lineage>
</organism>
<evidence type="ECO:0000259" key="3">
    <source>
        <dbReference type="Pfam" id="PF13360"/>
    </source>
</evidence>
<feature type="signal peptide" evidence="2">
    <location>
        <begin position="1"/>
        <end position="21"/>
    </location>
</feature>
<dbReference type="RefSeq" id="WP_147868214.1">
    <property type="nucleotide sequence ID" value="NZ_CP036264.1"/>
</dbReference>
<dbReference type="PANTHER" id="PTHR34512:SF30">
    <property type="entry name" value="OUTER MEMBRANE PROTEIN ASSEMBLY FACTOR BAMB"/>
    <property type="match status" value="1"/>
</dbReference>
<evidence type="ECO:0000313" key="5">
    <source>
        <dbReference type="Proteomes" id="UP000321353"/>
    </source>
</evidence>
<reference evidence="4 5" key="1">
    <citation type="submission" date="2019-02" db="EMBL/GenBank/DDBJ databases">
        <title>Planctomycetal bacteria perform biofilm scaping via a novel small molecule.</title>
        <authorList>
            <person name="Jeske O."/>
            <person name="Boedeker C."/>
            <person name="Wiegand S."/>
            <person name="Breitling P."/>
            <person name="Kallscheuer N."/>
            <person name="Jogler M."/>
            <person name="Rohde M."/>
            <person name="Petersen J."/>
            <person name="Medema M.H."/>
            <person name="Surup F."/>
            <person name="Jogler C."/>
        </authorList>
    </citation>
    <scope>NUCLEOTIDE SEQUENCE [LARGE SCALE GENOMIC DNA]</scope>
    <source>
        <strain evidence="4 5">Mal15</strain>
    </source>
</reference>
<dbReference type="KEGG" id="smam:Mal15_27690"/>
<accession>A0A5B9MGK6</accession>
<dbReference type="Proteomes" id="UP000321353">
    <property type="component" value="Chromosome"/>
</dbReference>
<dbReference type="Gene3D" id="2.40.10.480">
    <property type="match status" value="1"/>
</dbReference>
<dbReference type="InterPro" id="IPR011047">
    <property type="entry name" value="Quinoprotein_ADH-like_sf"/>
</dbReference>
<gene>
    <name evidence="4" type="ORF">Mal15_27690</name>
</gene>